<reference evidence="2" key="1">
    <citation type="submission" date="2021-06" db="EMBL/GenBank/DDBJ databases">
        <title>Elioraea tepida, sp. nov., a moderately thermophilic aerobic anoxygenic phototrophic bacterium isolated from an alkaline siliceous hot spring mat community in Yellowstone National Park, WY, USA.</title>
        <authorList>
            <person name="Saini M.K."/>
            <person name="Yoshida S."/>
            <person name="Sebastian A."/>
            <person name="Hirose S."/>
            <person name="Hara E."/>
            <person name="Tamaki H."/>
            <person name="Soulier N.T."/>
            <person name="Albert I."/>
            <person name="Hanada S."/>
            <person name="Bryant D.A."/>
            <person name="Tank M."/>
        </authorList>
    </citation>
    <scope>NUCLEOTIDE SEQUENCE</scope>
    <source>
        <strain evidence="2">MS-P2</strain>
    </source>
</reference>
<dbReference type="PANTHER" id="PTHR10907:SF47">
    <property type="entry name" value="REGUCALCIN"/>
    <property type="match status" value="1"/>
</dbReference>
<dbReference type="KEGG" id="elio:KO353_00225"/>
<dbReference type="RefSeq" id="WP_218285813.1">
    <property type="nucleotide sequence ID" value="NZ_CP076448.1"/>
</dbReference>
<dbReference type="EMBL" id="CP076448">
    <property type="protein sequence ID" value="QXM24756.1"/>
    <property type="molecule type" value="Genomic_DNA"/>
</dbReference>
<proteinExistence type="predicted"/>
<evidence type="ECO:0000313" key="3">
    <source>
        <dbReference type="Proteomes" id="UP000694001"/>
    </source>
</evidence>
<dbReference type="AlphaFoldDB" id="A0A975U485"/>
<name>A0A975U485_9PROT</name>
<dbReference type="GO" id="GO:0005509">
    <property type="term" value="F:calcium ion binding"/>
    <property type="evidence" value="ECO:0007669"/>
    <property type="project" value="TreeGrafter"/>
</dbReference>
<dbReference type="GO" id="GO:0004341">
    <property type="term" value="F:gluconolactonase activity"/>
    <property type="evidence" value="ECO:0007669"/>
    <property type="project" value="TreeGrafter"/>
</dbReference>
<dbReference type="GO" id="GO:0019853">
    <property type="term" value="P:L-ascorbic acid biosynthetic process"/>
    <property type="evidence" value="ECO:0007669"/>
    <property type="project" value="TreeGrafter"/>
</dbReference>
<dbReference type="Pfam" id="PF08450">
    <property type="entry name" value="SGL"/>
    <property type="match status" value="1"/>
</dbReference>
<gene>
    <name evidence="2" type="ORF">KO353_00225</name>
</gene>
<evidence type="ECO:0000259" key="1">
    <source>
        <dbReference type="Pfam" id="PF08450"/>
    </source>
</evidence>
<protein>
    <submittedName>
        <fullName evidence="2">SMP-30/gluconolactonase/LRE family protein</fullName>
    </submittedName>
</protein>
<keyword evidence="3" id="KW-1185">Reference proteome</keyword>
<dbReference type="InterPro" id="IPR013658">
    <property type="entry name" value="SGL"/>
</dbReference>
<sequence>MAEITVLNPDFRTALGESPVWDAQQNRLLVADIIGCTITALSPEGVVLNVWHFPSEVGSFGLCRSGAWVVALRDRIIKYDWRARRITPLCVPGPEPAHNRFNDGKIGPDGAFWVGTMDDRTPRAPTGSLYRVTADGGWTRICDGLYTSNGIAWTEDGRTMLHSDSGAPWIDAWDFDPVTGTASNRRRVHTPDAKRIGRPDGAAFDLAGTYWSAGVRAGRINRFADDGTLLGSDPFPCPGVTMPCFGGPDRRTLYWTSLRHPLGAEAVGAHPLLGAVFAMPAPEAGVPVPLFAD</sequence>
<dbReference type="PANTHER" id="PTHR10907">
    <property type="entry name" value="REGUCALCIN"/>
    <property type="match status" value="1"/>
</dbReference>
<evidence type="ECO:0000313" key="2">
    <source>
        <dbReference type="EMBL" id="QXM24756.1"/>
    </source>
</evidence>
<accession>A0A975U485</accession>
<dbReference type="Proteomes" id="UP000694001">
    <property type="component" value="Chromosome"/>
</dbReference>
<feature type="domain" description="SMP-30/Gluconolactonase/LRE-like region" evidence="1">
    <location>
        <begin position="15"/>
        <end position="258"/>
    </location>
</feature>
<organism evidence="2 3">
    <name type="scientific">Elioraea tepida</name>
    <dbReference type="NCBI Taxonomy" id="2843330"/>
    <lineage>
        <taxon>Bacteria</taxon>
        <taxon>Pseudomonadati</taxon>
        <taxon>Pseudomonadota</taxon>
        <taxon>Alphaproteobacteria</taxon>
        <taxon>Acetobacterales</taxon>
        <taxon>Elioraeaceae</taxon>
        <taxon>Elioraea</taxon>
    </lineage>
</organism>